<dbReference type="FunFam" id="2.60.120.920:FF:000005">
    <property type="entry name" value="Putative E3 ubiquitin-protein ligase NEURL1B"/>
    <property type="match status" value="1"/>
</dbReference>
<evidence type="ECO:0000256" key="3">
    <source>
        <dbReference type="ARBA" id="ARBA00022771"/>
    </source>
</evidence>
<keyword evidence="2" id="KW-0677">Repeat</keyword>
<feature type="domain" description="NHR" evidence="5">
    <location>
        <begin position="1"/>
        <end position="154"/>
    </location>
</feature>
<evidence type="ECO:0000256" key="2">
    <source>
        <dbReference type="ARBA" id="ARBA00022737"/>
    </source>
</evidence>
<accession>C3YRE3</accession>
<evidence type="ECO:0000256" key="4">
    <source>
        <dbReference type="ARBA" id="ARBA00022833"/>
    </source>
</evidence>
<dbReference type="InterPro" id="IPR006573">
    <property type="entry name" value="NHR_dom"/>
</dbReference>
<dbReference type="InterPro" id="IPR037962">
    <property type="entry name" value="Neuralized"/>
</dbReference>
<dbReference type="PROSITE" id="PS51065">
    <property type="entry name" value="NHR"/>
    <property type="match status" value="1"/>
</dbReference>
<gene>
    <name evidence="6" type="ORF">BRAFLDRAFT_197060</name>
</gene>
<dbReference type="eggNOG" id="KOG4625">
    <property type="taxonomic scope" value="Eukaryota"/>
</dbReference>
<evidence type="ECO:0000256" key="1">
    <source>
        <dbReference type="ARBA" id="ARBA00022723"/>
    </source>
</evidence>
<dbReference type="InParanoid" id="C3YRE3"/>
<dbReference type="SMART" id="SM00588">
    <property type="entry name" value="NEUZ"/>
    <property type="match status" value="1"/>
</dbReference>
<dbReference type="GO" id="GO:0008270">
    <property type="term" value="F:zinc ion binding"/>
    <property type="evidence" value="ECO:0007669"/>
    <property type="project" value="UniProtKB-KW"/>
</dbReference>
<evidence type="ECO:0000313" key="6">
    <source>
        <dbReference type="EMBL" id="EEN57140.1"/>
    </source>
</evidence>
<keyword evidence="3" id="KW-0863">Zinc-finger</keyword>
<feature type="non-terminal residue" evidence="6">
    <location>
        <position position="1"/>
    </location>
</feature>
<evidence type="ECO:0000259" key="5">
    <source>
        <dbReference type="PROSITE" id="PS51065"/>
    </source>
</evidence>
<keyword evidence="4" id="KW-0862">Zinc</keyword>
<dbReference type="PANTHER" id="PTHR12429">
    <property type="entry name" value="NEURALIZED"/>
    <property type="match status" value="1"/>
</dbReference>
<organism>
    <name type="scientific">Branchiostoma floridae</name>
    <name type="common">Florida lancelet</name>
    <name type="synonym">Amphioxus</name>
    <dbReference type="NCBI Taxonomy" id="7739"/>
    <lineage>
        <taxon>Eukaryota</taxon>
        <taxon>Metazoa</taxon>
        <taxon>Chordata</taxon>
        <taxon>Cephalochordata</taxon>
        <taxon>Leptocardii</taxon>
        <taxon>Amphioxiformes</taxon>
        <taxon>Branchiostomatidae</taxon>
        <taxon>Branchiostoma</taxon>
    </lineage>
</organism>
<sequence length="154" mass="16802">FHPKVHGTRVCIESNGTVARSNDSFNNSVCFSSVPIKVEEMINLKIIDHDIHNKYESLRFGFTSKDPNSMTVEELPPHSYPTLAFQPGFWVKPLPDSLAHQGGVVTYSVGESGDVTFAVDGEDKGLFFSGVHVSKPLWAVVDIHGSAVAVQFVG</sequence>
<name>C3YRE3_BRAFL</name>
<dbReference type="Gene3D" id="2.60.120.920">
    <property type="match status" value="1"/>
</dbReference>
<dbReference type="Pfam" id="PF07177">
    <property type="entry name" value="Neuralized"/>
    <property type="match status" value="1"/>
</dbReference>
<proteinExistence type="predicted"/>
<dbReference type="InterPro" id="IPR043136">
    <property type="entry name" value="B30.2/SPRY_sf"/>
</dbReference>
<feature type="non-terminal residue" evidence="6">
    <location>
        <position position="154"/>
    </location>
</feature>
<dbReference type="AlphaFoldDB" id="C3YRE3"/>
<keyword evidence="1" id="KW-0479">Metal-binding</keyword>
<protein>
    <recommendedName>
        <fullName evidence="5">NHR domain-containing protein</fullName>
    </recommendedName>
</protein>
<dbReference type="PANTHER" id="PTHR12429:SF6">
    <property type="entry name" value="PROTEIN NEURALIZED"/>
    <property type="match status" value="1"/>
</dbReference>
<dbReference type="EMBL" id="GG666547">
    <property type="protein sequence ID" value="EEN57140.1"/>
    <property type="molecule type" value="Genomic_DNA"/>
</dbReference>
<reference evidence="6" key="1">
    <citation type="journal article" date="2008" name="Nature">
        <title>The amphioxus genome and the evolution of the chordate karyotype.</title>
        <authorList>
            <consortium name="US DOE Joint Genome Institute (JGI-PGF)"/>
            <person name="Putnam N.H."/>
            <person name="Butts T."/>
            <person name="Ferrier D.E.K."/>
            <person name="Furlong R.F."/>
            <person name="Hellsten U."/>
            <person name="Kawashima T."/>
            <person name="Robinson-Rechavi M."/>
            <person name="Shoguchi E."/>
            <person name="Terry A."/>
            <person name="Yu J.-K."/>
            <person name="Benito-Gutierrez E.L."/>
            <person name="Dubchak I."/>
            <person name="Garcia-Fernandez J."/>
            <person name="Gibson-Brown J.J."/>
            <person name="Grigoriev I.V."/>
            <person name="Horton A.C."/>
            <person name="de Jong P.J."/>
            <person name="Jurka J."/>
            <person name="Kapitonov V.V."/>
            <person name="Kohara Y."/>
            <person name="Kuroki Y."/>
            <person name="Lindquist E."/>
            <person name="Lucas S."/>
            <person name="Osoegawa K."/>
            <person name="Pennacchio L.A."/>
            <person name="Salamov A.A."/>
            <person name="Satou Y."/>
            <person name="Sauka-Spengler T."/>
            <person name="Schmutz J."/>
            <person name="Shin-I T."/>
            <person name="Toyoda A."/>
            <person name="Bronner-Fraser M."/>
            <person name="Fujiyama A."/>
            <person name="Holland L.Z."/>
            <person name="Holland P.W.H."/>
            <person name="Satoh N."/>
            <person name="Rokhsar D.S."/>
        </authorList>
    </citation>
    <scope>NUCLEOTIDE SEQUENCE [LARGE SCALE GENOMIC DNA]</scope>
    <source>
        <strain evidence="6">S238N-H82</strain>
        <tissue evidence="6">Testes</tissue>
    </source>
</reference>